<name>A0AA38YRF2_VITRO</name>
<dbReference type="EMBL" id="JARBHA010000018">
    <property type="protein sequence ID" value="KAJ9675271.1"/>
    <property type="molecule type" value="Genomic_DNA"/>
</dbReference>
<gene>
    <name evidence="1" type="ORF">PVL29_024289</name>
</gene>
<sequence length="98" mass="10891">MAKASFEQRGFKQGLLEGRWMTMMDWNKRLYCLLLNPTLKFSSMSSSFSSLQMMGGTTNSTPIFCSVLAPNCSTPMSGLVLAAKEDEDRDAEEGFFAL</sequence>
<accession>A0AA38YRF2</accession>
<keyword evidence="2" id="KW-1185">Reference proteome</keyword>
<organism evidence="1 2">
    <name type="scientific">Vitis rotundifolia</name>
    <name type="common">Muscadine grape</name>
    <dbReference type="NCBI Taxonomy" id="103349"/>
    <lineage>
        <taxon>Eukaryota</taxon>
        <taxon>Viridiplantae</taxon>
        <taxon>Streptophyta</taxon>
        <taxon>Embryophyta</taxon>
        <taxon>Tracheophyta</taxon>
        <taxon>Spermatophyta</taxon>
        <taxon>Magnoliopsida</taxon>
        <taxon>eudicotyledons</taxon>
        <taxon>Gunneridae</taxon>
        <taxon>Pentapetalae</taxon>
        <taxon>rosids</taxon>
        <taxon>Vitales</taxon>
        <taxon>Vitaceae</taxon>
        <taxon>Viteae</taxon>
        <taxon>Vitis</taxon>
    </lineage>
</organism>
<proteinExistence type="predicted"/>
<evidence type="ECO:0000313" key="2">
    <source>
        <dbReference type="Proteomes" id="UP001168098"/>
    </source>
</evidence>
<protein>
    <submittedName>
        <fullName evidence="1">Uncharacterized protein</fullName>
    </submittedName>
</protein>
<reference evidence="1 2" key="1">
    <citation type="journal article" date="2023" name="BMC Biotechnol.">
        <title>Vitis rotundifolia cv Carlos genome sequencing.</title>
        <authorList>
            <person name="Huff M."/>
            <person name="Hulse-Kemp A."/>
            <person name="Scheffler B."/>
            <person name="Youngblood R."/>
            <person name="Simpson S."/>
            <person name="Babiker E."/>
            <person name="Staton M."/>
        </authorList>
    </citation>
    <scope>NUCLEOTIDE SEQUENCE [LARGE SCALE GENOMIC DNA]</scope>
    <source>
        <tissue evidence="1">Leaf</tissue>
    </source>
</reference>
<evidence type="ECO:0000313" key="1">
    <source>
        <dbReference type="EMBL" id="KAJ9675271.1"/>
    </source>
</evidence>
<dbReference type="AlphaFoldDB" id="A0AA38YRF2"/>
<dbReference type="Proteomes" id="UP001168098">
    <property type="component" value="Unassembled WGS sequence"/>
</dbReference>
<comment type="caution">
    <text evidence="1">The sequence shown here is derived from an EMBL/GenBank/DDBJ whole genome shotgun (WGS) entry which is preliminary data.</text>
</comment>